<dbReference type="InterPro" id="IPR036565">
    <property type="entry name" value="Mur-like_cat_sf"/>
</dbReference>
<feature type="domain" description="Mur ligase central" evidence="18">
    <location>
        <begin position="47"/>
        <end position="192"/>
    </location>
</feature>
<keyword evidence="20" id="KW-1185">Reference proteome</keyword>
<reference evidence="19 20" key="1">
    <citation type="journal article" date="2003" name="Proc. Natl. Acad. Sci. U.S.A.">
        <title>The genome sequence of Blochmannia floridanus: comparative analysis of reduced genomes.</title>
        <authorList>
            <person name="Gil R."/>
            <person name="Silva F.J."/>
            <person name="Zientz E."/>
            <person name="Delmotte F."/>
            <person name="Gonzalez-Candelas F."/>
            <person name="Latorre A."/>
            <person name="Rausell C."/>
            <person name="Kramerbeek J."/>
            <person name="Gadau J."/>
            <person name="Hoelldobler B."/>
            <person name="van Ham R.C.H.J."/>
            <person name="Gross R."/>
            <person name="Moya A."/>
        </authorList>
    </citation>
    <scope>NUCLEOTIDE SEQUENCE [LARGE SCALE GENOMIC DNA]</scope>
</reference>
<evidence type="ECO:0000256" key="12">
    <source>
        <dbReference type="ARBA" id="ARBA00047493"/>
    </source>
</evidence>
<keyword evidence="10" id="KW-0460">Magnesium</keyword>
<evidence type="ECO:0000256" key="3">
    <source>
        <dbReference type="ARBA" id="ARBA00005150"/>
    </source>
</evidence>
<protein>
    <recommendedName>
        <fullName evidence="5 16">Dihydrofolate synthase/folylpolyglutamate synthase</fullName>
    </recommendedName>
</protein>
<evidence type="ECO:0000256" key="15">
    <source>
        <dbReference type="ARBA" id="ARBA00049161"/>
    </source>
</evidence>
<dbReference type="Pfam" id="PF08245">
    <property type="entry name" value="Mur_ligase_M"/>
    <property type="match status" value="1"/>
</dbReference>
<evidence type="ECO:0000256" key="5">
    <source>
        <dbReference type="ARBA" id="ARBA00019357"/>
    </source>
</evidence>
<sequence length="415" mass="47101">MRKCTLVDWLDYIQNLNPVVIDLNLERIRSVAFALKLIPFEIYTVLVGGTNGKGTTCFLLESILLHSDIKVGLYTSPHLLFYNERIRVCGQVLSDDVHIQAMIAIEQVRSGVKLTYFEFITLSALYIFKKFQLDVVILEVGLGGRLDATNVVDPDVSVITNIEMDHTDILGTTHNDIAIEKAGIFRAKKPVIFGSINRPCVIDKIIKYQKSVLFARGRDWNVCCYKNEWVWFSYNVYKNIINLPFSVIPLENAATVISVLHWLPFLVSKKSICYGLKHVTVLGRFQVINYEPLVVLDVGHNPHAAFYIISKLSAMVSTKGIVRVVIGMLKNKDIKKTIFCLSKLVNIWYCAKLNTSLSFSMEQLCSYFDDFNVKYFEDVISAWKQAIADSHKNDCVLVFGSFYAVSPIIRLISKN</sequence>
<dbReference type="KEGG" id="bfl:Bfl494"/>
<evidence type="ECO:0000259" key="18">
    <source>
        <dbReference type="Pfam" id="PF08245"/>
    </source>
</evidence>
<dbReference type="NCBIfam" id="NF008101">
    <property type="entry name" value="PRK10846.1"/>
    <property type="match status" value="1"/>
</dbReference>
<evidence type="ECO:0000256" key="13">
    <source>
        <dbReference type="ARBA" id="ARBA00047808"/>
    </source>
</evidence>
<dbReference type="OrthoDB" id="9809356at2"/>
<keyword evidence="8 16" id="KW-0547">Nucleotide-binding</keyword>
<keyword evidence="11" id="KW-0289">Folate biosynthesis</keyword>
<proteinExistence type="inferred from homology"/>
<dbReference type="PANTHER" id="PTHR11136">
    <property type="entry name" value="FOLYLPOLYGLUTAMATE SYNTHASE-RELATED"/>
    <property type="match status" value="1"/>
</dbReference>
<evidence type="ECO:0000256" key="14">
    <source>
        <dbReference type="ARBA" id="ARBA00049035"/>
    </source>
</evidence>
<dbReference type="InterPro" id="IPR001645">
    <property type="entry name" value="Folylpolyglutamate_synth"/>
</dbReference>
<dbReference type="SUPFAM" id="SSF53623">
    <property type="entry name" value="MurD-like peptide ligases, catalytic domain"/>
    <property type="match status" value="1"/>
</dbReference>
<dbReference type="InterPro" id="IPR018109">
    <property type="entry name" value="Folylpolyglutamate_synth_CS"/>
</dbReference>
<dbReference type="SUPFAM" id="SSF53244">
    <property type="entry name" value="MurD-like peptide ligases, peptide-binding domain"/>
    <property type="match status" value="1"/>
</dbReference>
<comment type="function">
    <text evidence="1 16">Functions in two distinct reactions of the de novo folate biosynthetic pathway. Catalyzes the addition of a glutamate residue to dihydropteroate (7,8-dihydropteroate or H2Pte) to form dihydrofolate (7,8-dihydrofolate monoglutamate or H2Pte-Glu). Also catalyzes successive additions of L-glutamate to tetrahydrofolate or 10-formyltetrahydrofolate or 5,10-methylenetetrahydrofolate, leading to folylpolyglutamate derivatives.</text>
</comment>
<evidence type="ECO:0000256" key="2">
    <source>
        <dbReference type="ARBA" id="ARBA00004799"/>
    </source>
</evidence>
<accession>Q7VRV1</accession>
<dbReference type="Gene3D" id="3.90.190.20">
    <property type="entry name" value="Mur ligase, C-terminal domain"/>
    <property type="match status" value="1"/>
</dbReference>
<feature type="domain" description="Mur ligase C-terminal" evidence="17">
    <location>
        <begin position="283"/>
        <end position="402"/>
    </location>
</feature>
<name>Q7VRV1_BLOFL</name>
<gene>
    <name evidence="19" type="primary">folC</name>
    <name evidence="19" type="ordered locus">Bfl494</name>
</gene>
<dbReference type="Proteomes" id="UP000002192">
    <property type="component" value="Chromosome"/>
</dbReference>
<dbReference type="HOGENOM" id="CLU_015869_1_0_6"/>
<keyword evidence="6 16" id="KW-0436">Ligase</keyword>
<dbReference type="STRING" id="203907.Bfl494"/>
<dbReference type="eggNOG" id="COG0285">
    <property type="taxonomic scope" value="Bacteria"/>
</dbReference>
<comment type="pathway">
    <text evidence="3">Cofactor biosynthesis; tetrahydrofolylpolyglutamate biosynthesis.</text>
</comment>
<comment type="catalytic activity">
    <reaction evidence="12">
        <text>(6S)-5,6,7,8-tetrahydrofolyl-(gamma-L-Glu)(n) + L-glutamate + ATP = (6S)-5,6,7,8-tetrahydrofolyl-(gamma-L-Glu)(n+1) + ADP + phosphate + H(+)</text>
        <dbReference type="Rhea" id="RHEA:10580"/>
        <dbReference type="Rhea" id="RHEA-COMP:14738"/>
        <dbReference type="Rhea" id="RHEA-COMP:14740"/>
        <dbReference type="ChEBI" id="CHEBI:15378"/>
        <dbReference type="ChEBI" id="CHEBI:29985"/>
        <dbReference type="ChEBI" id="CHEBI:30616"/>
        <dbReference type="ChEBI" id="CHEBI:43474"/>
        <dbReference type="ChEBI" id="CHEBI:141005"/>
        <dbReference type="ChEBI" id="CHEBI:456216"/>
        <dbReference type="EC" id="6.3.2.17"/>
    </reaction>
</comment>
<dbReference type="GO" id="GO:0046654">
    <property type="term" value="P:tetrahydrofolate biosynthetic process"/>
    <property type="evidence" value="ECO:0007669"/>
    <property type="project" value="UniProtKB-UniPathway"/>
</dbReference>
<dbReference type="GO" id="GO:0005524">
    <property type="term" value="F:ATP binding"/>
    <property type="evidence" value="ECO:0007669"/>
    <property type="project" value="UniProtKB-KW"/>
</dbReference>
<comment type="pathway">
    <text evidence="2">Cofactor biosynthesis; tetrahydrofolate biosynthesis; 7,8-dihydrofolate from 2-amino-4-hydroxy-6-hydroxymethyl-7,8-dihydropteridine diphosphate and 4-aminobenzoate: step 2/2.</text>
</comment>
<evidence type="ECO:0000256" key="11">
    <source>
        <dbReference type="ARBA" id="ARBA00022909"/>
    </source>
</evidence>
<evidence type="ECO:0000313" key="19">
    <source>
        <dbReference type="EMBL" id="CAD83183.1"/>
    </source>
</evidence>
<dbReference type="InterPro" id="IPR004101">
    <property type="entry name" value="Mur_ligase_C"/>
</dbReference>
<keyword evidence="9 16" id="KW-0067">ATP-binding</keyword>
<dbReference type="PROSITE" id="PS01012">
    <property type="entry name" value="FOLYLPOLYGLU_SYNT_2"/>
    <property type="match status" value="1"/>
</dbReference>
<comment type="catalytic activity">
    <reaction evidence="14">
        <text>(6R)-5,10-methylenetetrahydrofolyl-(gamma-L-Glu)(n) + L-glutamate + ATP = (6R)-5,10-methylenetetrahydrofolyl-(gamma-L-Glu)(n+1) + ADP + phosphate + H(+)</text>
        <dbReference type="Rhea" id="RHEA:51912"/>
        <dbReference type="Rhea" id="RHEA-COMP:13257"/>
        <dbReference type="Rhea" id="RHEA-COMP:13258"/>
        <dbReference type="ChEBI" id="CHEBI:15378"/>
        <dbReference type="ChEBI" id="CHEBI:29985"/>
        <dbReference type="ChEBI" id="CHEBI:30616"/>
        <dbReference type="ChEBI" id="CHEBI:43474"/>
        <dbReference type="ChEBI" id="CHEBI:136572"/>
        <dbReference type="ChEBI" id="CHEBI:456216"/>
        <dbReference type="EC" id="6.3.2.17"/>
    </reaction>
</comment>
<comment type="catalytic activity">
    <reaction evidence="13">
        <text>10-formyltetrahydrofolyl-(gamma-L-Glu)(n) + L-glutamate + ATP = 10-formyltetrahydrofolyl-(gamma-L-Glu)(n+1) + ADP + phosphate + H(+)</text>
        <dbReference type="Rhea" id="RHEA:51904"/>
        <dbReference type="Rhea" id="RHEA-COMP:13088"/>
        <dbReference type="Rhea" id="RHEA-COMP:14300"/>
        <dbReference type="ChEBI" id="CHEBI:15378"/>
        <dbReference type="ChEBI" id="CHEBI:29985"/>
        <dbReference type="ChEBI" id="CHEBI:30616"/>
        <dbReference type="ChEBI" id="CHEBI:43474"/>
        <dbReference type="ChEBI" id="CHEBI:134413"/>
        <dbReference type="ChEBI" id="CHEBI:456216"/>
        <dbReference type="EC" id="6.3.2.17"/>
    </reaction>
</comment>
<dbReference type="GO" id="GO:0008841">
    <property type="term" value="F:dihydrofolate synthase activity"/>
    <property type="evidence" value="ECO:0007669"/>
    <property type="project" value="UniProtKB-EC"/>
</dbReference>
<dbReference type="Pfam" id="PF02875">
    <property type="entry name" value="Mur_ligase_C"/>
    <property type="match status" value="1"/>
</dbReference>
<dbReference type="Gene3D" id="3.40.1190.10">
    <property type="entry name" value="Mur-like, catalytic domain"/>
    <property type="match status" value="1"/>
</dbReference>
<comment type="similarity">
    <text evidence="4 16">Belongs to the folylpolyglutamate synthase family.</text>
</comment>
<evidence type="ECO:0000256" key="10">
    <source>
        <dbReference type="ARBA" id="ARBA00022842"/>
    </source>
</evidence>
<dbReference type="EMBL" id="BX248583">
    <property type="protein sequence ID" value="CAD83183.1"/>
    <property type="molecule type" value="Genomic_DNA"/>
</dbReference>
<dbReference type="GO" id="GO:0005737">
    <property type="term" value="C:cytoplasm"/>
    <property type="evidence" value="ECO:0007669"/>
    <property type="project" value="TreeGrafter"/>
</dbReference>
<evidence type="ECO:0000256" key="16">
    <source>
        <dbReference type="PIRNR" id="PIRNR001563"/>
    </source>
</evidence>
<evidence type="ECO:0000259" key="17">
    <source>
        <dbReference type="Pfam" id="PF02875"/>
    </source>
</evidence>
<dbReference type="UniPathway" id="UPA00077">
    <property type="reaction ID" value="UER00157"/>
</dbReference>
<evidence type="ECO:0000256" key="8">
    <source>
        <dbReference type="ARBA" id="ARBA00022741"/>
    </source>
</evidence>
<evidence type="ECO:0000256" key="1">
    <source>
        <dbReference type="ARBA" id="ARBA00002714"/>
    </source>
</evidence>
<evidence type="ECO:0000256" key="9">
    <source>
        <dbReference type="ARBA" id="ARBA00022840"/>
    </source>
</evidence>
<dbReference type="PANTHER" id="PTHR11136:SF0">
    <property type="entry name" value="DIHYDROFOLATE SYNTHETASE-RELATED"/>
    <property type="match status" value="1"/>
</dbReference>
<keyword evidence="7" id="KW-0479">Metal-binding</keyword>
<dbReference type="GO" id="GO:0046656">
    <property type="term" value="P:folic acid biosynthetic process"/>
    <property type="evidence" value="ECO:0007669"/>
    <property type="project" value="UniProtKB-KW"/>
</dbReference>
<organism evidence="19 20">
    <name type="scientific">Blochmanniella floridana</name>
    <dbReference type="NCBI Taxonomy" id="203907"/>
    <lineage>
        <taxon>Bacteria</taxon>
        <taxon>Pseudomonadati</taxon>
        <taxon>Pseudomonadota</taxon>
        <taxon>Gammaproteobacteria</taxon>
        <taxon>Enterobacterales</taxon>
        <taxon>Enterobacteriaceae</taxon>
        <taxon>ant endosymbionts</taxon>
        <taxon>Candidatus Blochmanniella</taxon>
    </lineage>
</organism>
<comment type="catalytic activity">
    <reaction evidence="15">
        <text>7,8-dihydropteroate + L-glutamate + ATP = 7,8-dihydrofolate + ADP + phosphate + H(+)</text>
        <dbReference type="Rhea" id="RHEA:23584"/>
        <dbReference type="ChEBI" id="CHEBI:15378"/>
        <dbReference type="ChEBI" id="CHEBI:17839"/>
        <dbReference type="ChEBI" id="CHEBI:29985"/>
        <dbReference type="ChEBI" id="CHEBI:30616"/>
        <dbReference type="ChEBI" id="CHEBI:43474"/>
        <dbReference type="ChEBI" id="CHEBI:57451"/>
        <dbReference type="ChEBI" id="CHEBI:456216"/>
        <dbReference type="EC" id="6.3.2.12"/>
    </reaction>
</comment>
<evidence type="ECO:0000256" key="6">
    <source>
        <dbReference type="ARBA" id="ARBA00022598"/>
    </source>
</evidence>
<evidence type="ECO:0000256" key="7">
    <source>
        <dbReference type="ARBA" id="ARBA00022723"/>
    </source>
</evidence>
<dbReference type="AlphaFoldDB" id="Q7VRV1"/>
<dbReference type="InterPro" id="IPR036615">
    <property type="entry name" value="Mur_ligase_C_dom_sf"/>
</dbReference>
<dbReference type="PIRSF" id="PIRSF001563">
    <property type="entry name" value="Folylpolyglu_synth"/>
    <property type="match status" value="1"/>
</dbReference>
<dbReference type="GO" id="GO:0046872">
    <property type="term" value="F:metal ion binding"/>
    <property type="evidence" value="ECO:0007669"/>
    <property type="project" value="UniProtKB-KW"/>
</dbReference>
<dbReference type="NCBIfam" id="TIGR01499">
    <property type="entry name" value="folC"/>
    <property type="match status" value="1"/>
</dbReference>
<dbReference type="GO" id="GO:0004326">
    <property type="term" value="F:tetrahydrofolylpolyglutamate synthase activity"/>
    <property type="evidence" value="ECO:0007669"/>
    <property type="project" value="UniProtKB-EC"/>
</dbReference>
<evidence type="ECO:0000256" key="4">
    <source>
        <dbReference type="ARBA" id="ARBA00008276"/>
    </source>
</evidence>
<evidence type="ECO:0000313" key="20">
    <source>
        <dbReference type="Proteomes" id="UP000002192"/>
    </source>
</evidence>
<dbReference type="InterPro" id="IPR013221">
    <property type="entry name" value="Mur_ligase_cen"/>
</dbReference>